<comment type="catalytic activity">
    <reaction evidence="12">
        <text>Preferential cleavage: (Ac)2-L-Lys-D-Ala-|-D-Ala. Also transpeptidation of peptidyl-alanyl moieties that are N-acyl substituents of D-alanine.</text>
        <dbReference type="EC" id="3.4.16.4"/>
    </reaction>
</comment>
<keyword evidence="18" id="KW-1185">Reference proteome</keyword>
<feature type="transmembrane region" description="Helical" evidence="15">
    <location>
        <begin position="30"/>
        <end position="53"/>
    </location>
</feature>
<dbReference type="GO" id="GO:0008955">
    <property type="term" value="F:peptidoglycan glycosyltransferase activity"/>
    <property type="evidence" value="ECO:0007669"/>
    <property type="project" value="UniProtKB-EC"/>
</dbReference>
<comment type="similarity">
    <text evidence="2">In the N-terminal section; belongs to the glycosyltransferase 51 family.</text>
</comment>
<dbReference type="NCBIfam" id="TIGR02074">
    <property type="entry name" value="PBP_1a_fam"/>
    <property type="match status" value="1"/>
</dbReference>
<dbReference type="InterPro" id="IPR036116">
    <property type="entry name" value="FN3_sf"/>
</dbReference>
<dbReference type="CDD" id="cd00063">
    <property type="entry name" value="FN3"/>
    <property type="match status" value="1"/>
</dbReference>
<evidence type="ECO:0000256" key="8">
    <source>
        <dbReference type="ARBA" id="ARBA00022960"/>
    </source>
</evidence>
<feature type="compositionally biased region" description="Acidic residues" evidence="14">
    <location>
        <begin position="847"/>
        <end position="856"/>
    </location>
</feature>
<evidence type="ECO:0000256" key="3">
    <source>
        <dbReference type="ARBA" id="ARBA00022645"/>
    </source>
</evidence>
<feature type="region of interest" description="Disordered" evidence="14">
    <location>
        <begin position="761"/>
        <end position="878"/>
    </location>
</feature>
<dbReference type="Gene3D" id="2.60.40.10">
    <property type="entry name" value="Immunoglobulins"/>
    <property type="match status" value="1"/>
</dbReference>
<dbReference type="InterPro" id="IPR003961">
    <property type="entry name" value="FN3_dom"/>
</dbReference>
<evidence type="ECO:0000256" key="4">
    <source>
        <dbReference type="ARBA" id="ARBA00022670"/>
    </source>
</evidence>
<keyword evidence="6" id="KW-0808">Transferase</keyword>
<dbReference type="InterPro" id="IPR023346">
    <property type="entry name" value="Lysozyme-like_dom_sf"/>
</dbReference>
<dbReference type="GO" id="GO:0030288">
    <property type="term" value="C:outer membrane-bounded periplasmic space"/>
    <property type="evidence" value="ECO:0007669"/>
    <property type="project" value="TreeGrafter"/>
</dbReference>
<accession>A0A0A5GFV7</accession>
<dbReference type="SUPFAM" id="SSF56601">
    <property type="entry name" value="beta-lactamase/transpeptidase-like"/>
    <property type="match status" value="1"/>
</dbReference>
<dbReference type="GO" id="GO:0006508">
    <property type="term" value="P:proteolysis"/>
    <property type="evidence" value="ECO:0007669"/>
    <property type="project" value="UniProtKB-KW"/>
</dbReference>
<dbReference type="Pfam" id="PF00912">
    <property type="entry name" value="Transgly"/>
    <property type="match status" value="1"/>
</dbReference>
<comment type="catalytic activity">
    <reaction evidence="13">
        <text>[GlcNAc-(1-&gt;4)-Mur2Ac(oyl-L-Ala-gamma-D-Glu-L-Lys-D-Ala-D-Ala)](n)-di-trans,octa-cis-undecaprenyl diphosphate + beta-D-GlcNAc-(1-&gt;4)-Mur2Ac(oyl-L-Ala-gamma-D-Glu-L-Lys-D-Ala-D-Ala)-di-trans,octa-cis-undecaprenyl diphosphate = [GlcNAc-(1-&gt;4)-Mur2Ac(oyl-L-Ala-gamma-D-Glu-L-Lys-D-Ala-D-Ala)](n+1)-di-trans,octa-cis-undecaprenyl diphosphate + di-trans,octa-cis-undecaprenyl diphosphate + H(+)</text>
        <dbReference type="Rhea" id="RHEA:23708"/>
        <dbReference type="Rhea" id="RHEA-COMP:9602"/>
        <dbReference type="Rhea" id="RHEA-COMP:9603"/>
        <dbReference type="ChEBI" id="CHEBI:15378"/>
        <dbReference type="ChEBI" id="CHEBI:58405"/>
        <dbReference type="ChEBI" id="CHEBI:60033"/>
        <dbReference type="ChEBI" id="CHEBI:78435"/>
        <dbReference type="EC" id="2.4.99.28"/>
    </reaction>
</comment>
<organism evidence="17 18">
    <name type="scientific">Pontibacillus halophilus JSM 076056 = DSM 19796</name>
    <dbReference type="NCBI Taxonomy" id="1385510"/>
    <lineage>
        <taxon>Bacteria</taxon>
        <taxon>Bacillati</taxon>
        <taxon>Bacillota</taxon>
        <taxon>Bacilli</taxon>
        <taxon>Bacillales</taxon>
        <taxon>Bacillaceae</taxon>
        <taxon>Pontibacillus</taxon>
    </lineage>
</organism>
<name>A0A0A5GFV7_9BACI</name>
<dbReference type="AlphaFoldDB" id="A0A0A5GFV7"/>
<sequence length="878" mass="96596">MAENSQSRTARRNQKKSSSKTRNRTLFKRIIMTVFIIGILAVIGGGITAFTWIQSAPPIDEESLMSSYSTKILDKNGDVYAELGANREEIKYEDISPLVEDAVLATEDVRFRSHFGIDFQRIAGAVWANVTQGFGSQGASTITQQVVKNYLLSDEKKLKRKVQEQYLAIKVEQKYSKNQILTMYLNQIYYGEGAYGIKEASEVYFGKSDLNELTLPEAALLAGLPQRPSAYNPFDSPELAKERMSTVLSLMVQHDKISEAEAEEARNANIEDLIVQERPEDENRYGAFVEKVIDEVEEKFPDVDVQTAGLTIHTTLDPVAQQRAEELLTTGSGISFPDEEFETALSVIDTKSGAIRAIGGGVDYAGAFKQTNYAIDEARQPGSTFKPIMAYGPAVEYLKWSTYHQIVDEEYYYQTVPDTEVRNYTRSHIGQRSIRDHLTWSRNVPAVKTFNEVGAGNAEKFATNLGLEFENSPIYEANAIGGGKEVTTLELAGAYSAFGNGGIYNEPYSVTKVEFPELYDGPKEAKFKPEPKAAMSDYTAYMVTDMLKDVIGEGTARQVNLPGVPVAGKTGTTNDSKDVWFSGYTSDYTISVWSGYKKRTPVNETGQAVPKQVFQSLMGTLASQSQPADFQKPNSVAEVQIEAGTWPAKLPSDYTPNDRITTELFVKGEEPKKTSQQFDRLDPVQNLSGQYDAEQGAINLNWSYKDAEGISFKVRMAADGGEAQTITTTKDNQLQLNNFEPGRTYTFQVIAVEDQNASLTSEPASVAIEVPAETEPEDPLDGLGEEGDEGDEEDEGEGNGESDGDNQDEENENNEGNNNNDNNNPGNGNNNGDDQGNNQNGNGDSETPPEEEDTPPEENPNNGDNEGEGEGDEEGDDD</sequence>
<feature type="domain" description="Fibronectin type-III" evidence="16">
    <location>
        <begin position="683"/>
        <end position="771"/>
    </location>
</feature>
<dbReference type="Pfam" id="PF00041">
    <property type="entry name" value="fn3"/>
    <property type="match status" value="1"/>
</dbReference>
<dbReference type="InterPro" id="IPR012338">
    <property type="entry name" value="Beta-lactam/transpept-like"/>
</dbReference>
<dbReference type="PANTHER" id="PTHR32282">
    <property type="entry name" value="BINDING PROTEIN TRANSPEPTIDASE, PUTATIVE-RELATED"/>
    <property type="match status" value="1"/>
</dbReference>
<keyword evidence="3" id="KW-0121">Carboxypeptidase</keyword>
<dbReference type="GO" id="GO:0008658">
    <property type="term" value="F:penicillin binding"/>
    <property type="evidence" value="ECO:0007669"/>
    <property type="project" value="InterPro"/>
</dbReference>
<protein>
    <submittedName>
        <fullName evidence="17">Penicillin-binding protein 1A</fullName>
    </submittedName>
</protein>
<evidence type="ECO:0000256" key="11">
    <source>
        <dbReference type="ARBA" id="ARBA00023316"/>
    </source>
</evidence>
<evidence type="ECO:0000256" key="5">
    <source>
        <dbReference type="ARBA" id="ARBA00022676"/>
    </source>
</evidence>
<dbReference type="Pfam" id="PF00905">
    <property type="entry name" value="Transpeptidase"/>
    <property type="match status" value="1"/>
</dbReference>
<dbReference type="EMBL" id="AVPE01000007">
    <property type="protein sequence ID" value="KGX92131.1"/>
    <property type="molecule type" value="Genomic_DNA"/>
</dbReference>
<feature type="compositionally biased region" description="Basic residues" evidence="14">
    <location>
        <begin position="9"/>
        <end position="21"/>
    </location>
</feature>
<feature type="compositionally biased region" description="Acidic residues" evidence="14">
    <location>
        <begin position="772"/>
        <end position="813"/>
    </location>
</feature>
<evidence type="ECO:0000256" key="14">
    <source>
        <dbReference type="SAM" id="MobiDB-lite"/>
    </source>
</evidence>
<dbReference type="Gene3D" id="1.10.3810.10">
    <property type="entry name" value="Biosynthetic peptidoglycan transglycosylase-like"/>
    <property type="match status" value="1"/>
</dbReference>
<dbReference type="GO" id="GO:0071555">
    <property type="term" value="P:cell wall organization"/>
    <property type="evidence" value="ECO:0007669"/>
    <property type="project" value="UniProtKB-KW"/>
</dbReference>
<dbReference type="PANTHER" id="PTHR32282:SF29">
    <property type="entry name" value="PENICILLIN-BINDING PROTEIN 1A"/>
    <property type="match status" value="1"/>
</dbReference>
<evidence type="ECO:0000313" key="17">
    <source>
        <dbReference type="EMBL" id="KGX92131.1"/>
    </source>
</evidence>
<keyword evidence="15" id="KW-0812">Transmembrane</keyword>
<keyword evidence="5" id="KW-0328">Glycosyltransferase</keyword>
<keyword evidence="4" id="KW-0645">Protease</keyword>
<dbReference type="InterPro" id="IPR013783">
    <property type="entry name" value="Ig-like_fold"/>
</dbReference>
<evidence type="ECO:0000259" key="16">
    <source>
        <dbReference type="PROSITE" id="PS50853"/>
    </source>
</evidence>
<keyword evidence="8" id="KW-0133">Cell shape</keyword>
<evidence type="ECO:0000256" key="15">
    <source>
        <dbReference type="SAM" id="Phobius"/>
    </source>
</evidence>
<dbReference type="RefSeq" id="WP_026799481.1">
    <property type="nucleotide sequence ID" value="NZ_AULI01000002.1"/>
</dbReference>
<keyword evidence="15" id="KW-0472">Membrane</keyword>
<feature type="compositionally biased region" description="Acidic residues" evidence="14">
    <location>
        <begin position="865"/>
        <end position="878"/>
    </location>
</feature>
<keyword evidence="9" id="KW-0573">Peptidoglycan synthesis</keyword>
<dbReference type="InterPro" id="IPR001264">
    <property type="entry name" value="Glyco_trans_51"/>
</dbReference>
<dbReference type="OrthoDB" id="9766909at2"/>
<dbReference type="InterPro" id="IPR050396">
    <property type="entry name" value="Glycosyltr_51/Transpeptidase"/>
</dbReference>
<comment type="caution">
    <text evidence="17">The sequence shown here is derived from an EMBL/GenBank/DDBJ whole genome shotgun (WGS) entry which is preliminary data.</text>
</comment>
<keyword evidence="10" id="KW-0511">Multifunctional enzyme</keyword>
<evidence type="ECO:0000256" key="10">
    <source>
        <dbReference type="ARBA" id="ARBA00023268"/>
    </source>
</evidence>
<keyword evidence="15" id="KW-1133">Transmembrane helix</keyword>
<feature type="compositionally biased region" description="Low complexity" evidence="14">
    <location>
        <begin position="814"/>
        <end position="846"/>
    </location>
</feature>
<dbReference type="GO" id="GO:0008360">
    <property type="term" value="P:regulation of cell shape"/>
    <property type="evidence" value="ECO:0007669"/>
    <property type="project" value="UniProtKB-KW"/>
</dbReference>
<evidence type="ECO:0000256" key="6">
    <source>
        <dbReference type="ARBA" id="ARBA00022679"/>
    </source>
</evidence>
<evidence type="ECO:0000256" key="9">
    <source>
        <dbReference type="ARBA" id="ARBA00022984"/>
    </source>
</evidence>
<dbReference type="GO" id="GO:0009002">
    <property type="term" value="F:serine-type D-Ala-D-Ala carboxypeptidase activity"/>
    <property type="evidence" value="ECO:0007669"/>
    <property type="project" value="UniProtKB-EC"/>
</dbReference>
<evidence type="ECO:0000256" key="1">
    <source>
        <dbReference type="ARBA" id="ARBA00007090"/>
    </source>
</evidence>
<dbReference type="Gene3D" id="3.40.710.10">
    <property type="entry name" value="DD-peptidase/beta-lactamase superfamily"/>
    <property type="match status" value="1"/>
</dbReference>
<dbReference type="SUPFAM" id="SSF49265">
    <property type="entry name" value="Fibronectin type III"/>
    <property type="match status" value="1"/>
</dbReference>
<gene>
    <name evidence="17" type="ORF">N781_17665</name>
</gene>
<dbReference type="SUPFAM" id="SSF53955">
    <property type="entry name" value="Lysozyme-like"/>
    <property type="match status" value="1"/>
</dbReference>
<proteinExistence type="inferred from homology"/>
<feature type="region of interest" description="Disordered" evidence="14">
    <location>
        <begin position="1"/>
        <end position="21"/>
    </location>
</feature>
<dbReference type="GO" id="GO:0009252">
    <property type="term" value="P:peptidoglycan biosynthetic process"/>
    <property type="evidence" value="ECO:0007669"/>
    <property type="project" value="UniProtKB-KW"/>
</dbReference>
<evidence type="ECO:0000313" key="18">
    <source>
        <dbReference type="Proteomes" id="UP000030528"/>
    </source>
</evidence>
<evidence type="ECO:0000256" key="13">
    <source>
        <dbReference type="ARBA" id="ARBA00049902"/>
    </source>
</evidence>
<evidence type="ECO:0000256" key="7">
    <source>
        <dbReference type="ARBA" id="ARBA00022801"/>
    </source>
</evidence>
<reference evidence="17 18" key="1">
    <citation type="submission" date="2013-08" db="EMBL/GenBank/DDBJ databases">
        <authorList>
            <person name="Huang J."/>
            <person name="Wang G."/>
        </authorList>
    </citation>
    <scope>NUCLEOTIDE SEQUENCE [LARGE SCALE GENOMIC DNA]</scope>
    <source>
        <strain evidence="17 18">JSM 076056</strain>
    </source>
</reference>
<evidence type="ECO:0000256" key="12">
    <source>
        <dbReference type="ARBA" id="ARBA00034000"/>
    </source>
</evidence>
<dbReference type="STRING" id="1385510.GCA_000425205_00710"/>
<dbReference type="Proteomes" id="UP000030528">
    <property type="component" value="Unassembled WGS sequence"/>
</dbReference>
<dbReference type="PROSITE" id="PS50853">
    <property type="entry name" value="FN3"/>
    <property type="match status" value="1"/>
</dbReference>
<dbReference type="FunFam" id="1.10.3810.10:FF:000001">
    <property type="entry name" value="Penicillin-binding protein 1A"/>
    <property type="match status" value="1"/>
</dbReference>
<evidence type="ECO:0000256" key="2">
    <source>
        <dbReference type="ARBA" id="ARBA00007739"/>
    </source>
</evidence>
<comment type="similarity">
    <text evidence="1">In the C-terminal section; belongs to the transpeptidase family.</text>
</comment>
<dbReference type="InterPro" id="IPR001460">
    <property type="entry name" value="PCN-bd_Tpept"/>
</dbReference>
<dbReference type="eggNOG" id="COG0744">
    <property type="taxonomic scope" value="Bacteria"/>
</dbReference>
<keyword evidence="11" id="KW-0961">Cell wall biogenesis/degradation</keyword>
<keyword evidence="7" id="KW-0378">Hydrolase</keyword>
<dbReference type="InterPro" id="IPR036950">
    <property type="entry name" value="PBP_transglycosylase"/>
</dbReference>